<protein>
    <submittedName>
        <fullName evidence="3">Uncharacterized protein (TIGR02679 family)</fullName>
    </submittedName>
</protein>
<dbReference type="InterPro" id="IPR013495">
    <property type="entry name" value="CHP02679"/>
</dbReference>
<evidence type="ECO:0000313" key="3">
    <source>
        <dbReference type="EMBL" id="PZX25397.1"/>
    </source>
</evidence>
<dbReference type="Pfam" id="PF11796">
    <property type="entry name" value="DUF3323"/>
    <property type="match status" value="1"/>
</dbReference>
<accession>A0A2W7NTH9</accession>
<dbReference type="Pfam" id="PF09664">
    <property type="entry name" value="DUF2399"/>
    <property type="match status" value="1"/>
</dbReference>
<gene>
    <name evidence="3" type="ORF">C7416_108137</name>
</gene>
<dbReference type="AlphaFoldDB" id="A0A2W7NTH9"/>
<dbReference type="EMBL" id="QKZN01000008">
    <property type="protein sequence ID" value="PZX25397.1"/>
    <property type="molecule type" value="Genomic_DNA"/>
</dbReference>
<proteinExistence type="predicted"/>
<name>A0A2W7NTH9_9BURK</name>
<comment type="caution">
    <text evidence="3">The sequence shown here is derived from an EMBL/GenBank/DDBJ whole genome shotgun (WGS) entry which is preliminary data.</text>
</comment>
<evidence type="ECO:0000313" key="4">
    <source>
        <dbReference type="Proteomes" id="UP000249638"/>
    </source>
</evidence>
<sequence length="392" mass="42862">MRVDNDTRDATTADSVLLTNLSPVEHEALAILTGRPPRTAKSLKLDIADIDAVLRAAGIAESLRTALEILDGPIVNAAVVRAGVRTAWEQMIAHESWHVALHAWLETPSAIRLVKRLSRQDVAIGRTLLRRADMVIKRLPAAGIPRSQLAAESLGNAHALDQGEAAATIILAVWRHQELRTDGYKNNIDRNQPSEERVRDVWARAGVLVNELARPVLYLNLPIDNASRGQTPGEPGYASLRRLLRAAPSWAVCDKTVFVCENPNIVAIAADLLGERCAPLVCTDGMPAAAQRTLLTQLRQGGARLAYHGDFDWPGLRIGNYVMRAWSATPWRFCESDYEVAEAHCAKTRHELGGDFVPAMWDDRLAIAMQRLGTTIAEEAVANVLLEDLGGS</sequence>
<keyword evidence="4" id="KW-1185">Reference proteome</keyword>
<dbReference type="Proteomes" id="UP000249638">
    <property type="component" value="Unassembled WGS sequence"/>
</dbReference>
<dbReference type="InterPro" id="IPR024466">
    <property type="entry name" value="CHP02679_N"/>
</dbReference>
<feature type="domain" description="DUF2399" evidence="1">
    <location>
        <begin position="239"/>
        <end position="389"/>
    </location>
</feature>
<feature type="domain" description="Conserved hypothetical protein CHP02679 N terminus" evidence="2">
    <location>
        <begin position="16"/>
        <end position="222"/>
    </location>
</feature>
<reference evidence="3" key="1">
    <citation type="submission" date="2018-06" db="EMBL/GenBank/DDBJ databases">
        <title>Genomic Encyclopedia of Type Strains, Phase IV (KMG-V): Genome sequencing to study the core and pangenomes of soil and plant-associated prokaryotes.</title>
        <authorList>
            <person name="Whitman W."/>
        </authorList>
    </citation>
    <scope>NUCLEOTIDE SEQUENCE [LARGE SCALE GENOMIC DNA]</scope>
    <source>
        <strain evidence="3">MLR2-44</strain>
    </source>
</reference>
<dbReference type="InterPro" id="IPR024465">
    <property type="entry name" value="DUF2399"/>
</dbReference>
<dbReference type="NCBIfam" id="TIGR02679">
    <property type="entry name" value="TIGR02679 family protein"/>
    <property type="match status" value="1"/>
</dbReference>
<organism evidence="3 4">
    <name type="scientific">Cupriavidus phytorum</name>
    <dbReference type="NCBI Taxonomy" id="3024399"/>
    <lineage>
        <taxon>Bacteria</taxon>
        <taxon>Pseudomonadati</taxon>
        <taxon>Pseudomonadota</taxon>
        <taxon>Betaproteobacteria</taxon>
        <taxon>Burkholderiales</taxon>
        <taxon>Burkholderiaceae</taxon>
        <taxon>Cupriavidus</taxon>
    </lineage>
</organism>
<evidence type="ECO:0000259" key="1">
    <source>
        <dbReference type="Pfam" id="PF09664"/>
    </source>
</evidence>
<evidence type="ECO:0000259" key="2">
    <source>
        <dbReference type="Pfam" id="PF11796"/>
    </source>
</evidence>